<organism evidence="1 2">
    <name type="scientific">Brevibacillus brevis</name>
    <name type="common">Bacillus brevis</name>
    <dbReference type="NCBI Taxonomy" id="1393"/>
    <lineage>
        <taxon>Bacteria</taxon>
        <taxon>Bacillati</taxon>
        <taxon>Bacillota</taxon>
        <taxon>Bacilli</taxon>
        <taxon>Bacillales</taxon>
        <taxon>Paenibacillaceae</taxon>
        <taxon>Brevibacillus</taxon>
    </lineage>
</organism>
<name>A0A2Z4MSD7_BREBE</name>
<dbReference type="RefSeq" id="WP_082196027.1">
    <property type="nucleotide sequence ID" value="NZ_CP030117.1"/>
</dbReference>
<gene>
    <name evidence="1" type="ORF">AB432_030255</name>
</gene>
<evidence type="ECO:0000313" key="1">
    <source>
        <dbReference type="EMBL" id="AWX59069.1"/>
    </source>
</evidence>
<evidence type="ECO:0000313" key="2">
    <source>
        <dbReference type="Proteomes" id="UP000036061"/>
    </source>
</evidence>
<protein>
    <submittedName>
        <fullName evidence="1">Uncharacterized protein</fullName>
    </submittedName>
</protein>
<sequence length="151" mass="16401">MLSNKKIDTESLYVQTIGSIYHIWRLIYVKERNILAGFRTEDDAEKAEQALRQAGFSIIQIDRIGQFPGDGNEQILNPISGDFPSLGNLTLAGDFPSGRDASVMAAVDPDASGMADRGDDNLNRSVLLTAVVPEEQGDLATEIIRSYGGTI</sequence>
<reference evidence="1 2" key="1">
    <citation type="journal article" date="2015" name="Genome Announc.">
        <title>Draft Genome Sequence of Brevibacillus brevis DZQ7, a Plant Growth-Promoting Rhizobacterium with Broad-Spectrum Antimicrobial Activity.</title>
        <authorList>
            <person name="Hou Q."/>
            <person name="Wang C."/>
            <person name="Hou X."/>
            <person name="Xia Z."/>
            <person name="Ye J."/>
            <person name="Liu K."/>
            <person name="Liu H."/>
            <person name="Wang J."/>
            <person name="Guo H."/>
            <person name="Yu X."/>
            <person name="Yang Y."/>
            <person name="Du B."/>
            <person name="Ding Y."/>
        </authorList>
    </citation>
    <scope>NUCLEOTIDE SEQUENCE [LARGE SCALE GENOMIC DNA]</scope>
    <source>
        <strain evidence="1 2">DZQ7</strain>
    </source>
</reference>
<dbReference type="EMBL" id="CP030117">
    <property type="protein sequence ID" value="AWX59069.1"/>
    <property type="molecule type" value="Genomic_DNA"/>
</dbReference>
<proteinExistence type="predicted"/>
<dbReference type="AlphaFoldDB" id="A0A2Z4MSD7"/>
<dbReference type="Proteomes" id="UP000036061">
    <property type="component" value="Chromosome"/>
</dbReference>
<accession>A0A2Z4MSD7</accession>